<dbReference type="InterPro" id="IPR003313">
    <property type="entry name" value="AraC-bd"/>
</dbReference>
<dbReference type="InterPro" id="IPR014710">
    <property type="entry name" value="RmlC-like_jellyroll"/>
</dbReference>
<dbReference type="AlphaFoldDB" id="A0A916JHX1"/>
<dbReference type="Gene3D" id="2.60.120.10">
    <property type="entry name" value="Jelly Rolls"/>
    <property type="match status" value="1"/>
</dbReference>
<gene>
    <name evidence="5" type="primary">rhaR_19</name>
    <name evidence="5" type="ORF">DYBT9275_05471</name>
</gene>
<dbReference type="PANTHER" id="PTHR43280">
    <property type="entry name" value="ARAC-FAMILY TRANSCRIPTIONAL REGULATOR"/>
    <property type="match status" value="1"/>
</dbReference>
<dbReference type="GO" id="GO:0003700">
    <property type="term" value="F:DNA-binding transcription factor activity"/>
    <property type="evidence" value="ECO:0007669"/>
    <property type="project" value="InterPro"/>
</dbReference>
<evidence type="ECO:0000256" key="3">
    <source>
        <dbReference type="ARBA" id="ARBA00023163"/>
    </source>
</evidence>
<dbReference type="InterPro" id="IPR011051">
    <property type="entry name" value="RmlC_Cupin_sf"/>
</dbReference>
<comment type="caution">
    <text evidence="5">The sequence shown here is derived from an EMBL/GenBank/DDBJ whole genome shotgun (WGS) entry which is preliminary data.</text>
</comment>
<dbReference type="Pfam" id="PF02311">
    <property type="entry name" value="AraC_binding"/>
    <property type="match status" value="1"/>
</dbReference>
<dbReference type="SUPFAM" id="SSF46689">
    <property type="entry name" value="Homeodomain-like"/>
    <property type="match status" value="2"/>
</dbReference>
<reference evidence="5" key="1">
    <citation type="submission" date="2021-04" db="EMBL/GenBank/DDBJ databases">
        <authorList>
            <person name="Rodrigo-Torres L."/>
            <person name="Arahal R. D."/>
            <person name="Lucena T."/>
        </authorList>
    </citation>
    <scope>NUCLEOTIDE SEQUENCE</scope>
    <source>
        <strain evidence="5">CECT 9275</strain>
    </source>
</reference>
<dbReference type="RefSeq" id="WP_215241856.1">
    <property type="nucleotide sequence ID" value="NZ_CAJRAF010000004.1"/>
</dbReference>
<organism evidence="5 6">
    <name type="scientific">Dyadobacter helix</name>
    <dbReference type="NCBI Taxonomy" id="2822344"/>
    <lineage>
        <taxon>Bacteria</taxon>
        <taxon>Pseudomonadati</taxon>
        <taxon>Bacteroidota</taxon>
        <taxon>Cytophagia</taxon>
        <taxon>Cytophagales</taxon>
        <taxon>Spirosomataceae</taxon>
        <taxon>Dyadobacter</taxon>
    </lineage>
</organism>
<keyword evidence="3" id="KW-0804">Transcription</keyword>
<evidence type="ECO:0000256" key="1">
    <source>
        <dbReference type="ARBA" id="ARBA00023015"/>
    </source>
</evidence>
<dbReference type="PANTHER" id="PTHR43280:SF27">
    <property type="entry name" value="TRANSCRIPTIONAL REGULATOR MTLR"/>
    <property type="match status" value="1"/>
</dbReference>
<evidence type="ECO:0000256" key="2">
    <source>
        <dbReference type="ARBA" id="ARBA00023125"/>
    </source>
</evidence>
<dbReference type="Pfam" id="PF12833">
    <property type="entry name" value="HTH_18"/>
    <property type="match status" value="1"/>
</dbReference>
<evidence type="ECO:0000259" key="4">
    <source>
        <dbReference type="PROSITE" id="PS01124"/>
    </source>
</evidence>
<dbReference type="GO" id="GO:0043565">
    <property type="term" value="F:sequence-specific DNA binding"/>
    <property type="evidence" value="ECO:0007669"/>
    <property type="project" value="InterPro"/>
</dbReference>
<name>A0A916JHX1_9BACT</name>
<keyword evidence="6" id="KW-1185">Reference proteome</keyword>
<accession>A0A916JHX1</accession>
<dbReference type="EMBL" id="CAJRAF010000004">
    <property type="protein sequence ID" value="CAG5016066.1"/>
    <property type="molecule type" value="Genomic_DNA"/>
</dbReference>
<dbReference type="Gene3D" id="1.10.10.60">
    <property type="entry name" value="Homeodomain-like"/>
    <property type="match status" value="2"/>
</dbReference>
<dbReference type="SMART" id="SM00342">
    <property type="entry name" value="HTH_ARAC"/>
    <property type="match status" value="1"/>
</dbReference>
<keyword evidence="1" id="KW-0805">Transcription regulation</keyword>
<evidence type="ECO:0000313" key="6">
    <source>
        <dbReference type="Proteomes" id="UP000680038"/>
    </source>
</evidence>
<keyword evidence="2" id="KW-0238">DNA-binding</keyword>
<proteinExistence type="predicted"/>
<feature type="domain" description="HTH araC/xylS-type" evidence="4">
    <location>
        <begin position="187"/>
        <end position="286"/>
    </location>
</feature>
<dbReference type="InterPro" id="IPR018060">
    <property type="entry name" value="HTH_AraC"/>
</dbReference>
<dbReference type="Proteomes" id="UP000680038">
    <property type="component" value="Unassembled WGS sequence"/>
</dbReference>
<dbReference type="InterPro" id="IPR009057">
    <property type="entry name" value="Homeodomain-like_sf"/>
</dbReference>
<dbReference type="SUPFAM" id="SSF51182">
    <property type="entry name" value="RmlC-like cupins"/>
    <property type="match status" value="1"/>
</dbReference>
<evidence type="ECO:0000313" key="5">
    <source>
        <dbReference type="EMBL" id="CAG5016066.1"/>
    </source>
</evidence>
<protein>
    <submittedName>
        <fullName evidence="5">HTH-type transcriptional activator RhaR</fullName>
    </submittedName>
</protein>
<sequence length="293" mass="33992">MKPHFYLVPRDVLSSHLSRHHTLPNFGTVWHYHPELELHYIVRGEGVRFVGDNVSNFNSGELLLLGENLPHMWRCNEQYFQRDPEITAEAVVVQFLPDFMGKDFLKMSESTAILNLYEKAKAGLVITGPTKEKIIRLMLRSVKAKGLSRLVLILNMLDILCESPDLTRIASTPSLHQSSKEEMDRLNKVYNYTLANYKNDLTLEEIASVANLSVTSFCRYFKLMTKKTFHDFLIEIRISHAQRMLIEDRLATAEAICFECGFNNRSMFFSHFKKITGITPFEFKRKCHSEYVF</sequence>
<dbReference type="PROSITE" id="PS01124">
    <property type="entry name" value="HTH_ARAC_FAMILY_2"/>
    <property type="match status" value="1"/>
</dbReference>